<evidence type="ECO:0000256" key="3">
    <source>
        <dbReference type="ARBA" id="ARBA00023125"/>
    </source>
</evidence>
<sequence>MPKDYSLLSELADIFKGKAVPAKAEPGEVAIINLVDMTPLGIAYEALRTFAADTKTLSPYLLEAGDVLVASKGTQHKVAVFEGQEFPVVASANITVLRPKEGTNGHYLKFFLDSEEGRRQLKAADHGRAVMNINTKELSSIKIPNIQPVKQSYMAQRYVQGLADYKRKLARANQEWEKIQADIERQLFL</sequence>
<dbReference type="AlphaFoldDB" id="A0A380KAU8"/>
<dbReference type="GO" id="GO:0009307">
    <property type="term" value="P:DNA restriction-modification system"/>
    <property type="evidence" value="ECO:0007669"/>
    <property type="project" value="UniProtKB-KW"/>
</dbReference>
<gene>
    <name evidence="6" type="ORF">NCTC12224_01564</name>
</gene>
<dbReference type="Proteomes" id="UP000254924">
    <property type="component" value="Unassembled WGS sequence"/>
</dbReference>
<dbReference type="Gene3D" id="3.90.220.20">
    <property type="entry name" value="DNA methylase specificity domains"/>
    <property type="match status" value="1"/>
</dbReference>
<organism evidence="6 7">
    <name type="scientific">Streptococcus hyointestinalis</name>
    <dbReference type="NCBI Taxonomy" id="1337"/>
    <lineage>
        <taxon>Bacteria</taxon>
        <taxon>Bacillati</taxon>
        <taxon>Bacillota</taxon>
        <taxon>Bacilli</taxon>
        <taxon>Lactobacillales</taxon>
        <taxon>Streptococcaceae</taxon>
        <taxon>Streptococcus</taxon>
    </lineage>
</organism>
<dbReference type="InterPro" id="IPR052021">
    <property type="entry name" value="Type-I_RS_S_subunit"/>
</dbReference>
<keyword evidence="2" id="KW-0680">Restriction system</keyword>
<accession>A0A380KAU8</accession>
<evidence type="ECO:0000313" key="6">
    <source>
        <dbReference type="EMBL" id="SUN61699.1"/>
    </source>
</evidence>
<keyword evidence="3" id="KW-0238">DNA-binding</keyword>
<dbReference type="Pfam" id="PF01420">
    <property type="entry name" value="Methylase_S"/>
    <property type="match status" value="1"/>
</dbReference>
<dbReference type="SUPFAM" id="SSF116734">
    <property type="entry name" value="DNA methylase specificity domain"/>
    <property type="match status" value="1"/>
</dbReference>
<dbReference type="PANTHER" id="PTHR30408:SF12">
    <property type="entry name" value="TYPE I RESTRICTION ENZYME MJAVIII SPECIFICITY SUBUNIT"/>
    <property type="match status" value="1"/>
</dbReference>
<dbReference type="OrthoDB" id="9814572at2"/>
<evidence type="ECO:0000256" key="1">
    <source>
        <dbReference type="ARBA" id="ARBA00010923"/>
    </source>
</evidence>
<evidence type="ECO:0000256" key="2">
    <source>
        <dbReference type="ARBA" id="ARBA00022747"/>
    </source>
</evidence>
<name>A0A380KAU8_9STRE</name>
<comment type="similarity">
    <text evidence="1">Belongs to the type-I restriction system S methylase family.</text>
</comment>
<evidence type="ECO:0000313" key="7">
    <source>
        <dbReference type="Proteomes" id="UP000254924"/>
    </source>
</evidence>
<protein>
    <submittedName>
        <fullName evidence="6">Type I restriction-modification system specificity subunit</fullName>
    </submittedName>
</protein>
<dbReference type="InterPro" id="IPR000055">
    <property type="entry name" value="Restrct_endonuc_typeI_TRD"/>
</dbReference>
<dbReference type="PANTHER" id="PTHR30408">
    <property type="entry name" value="TYPE-1 RESTRICTION ENZYME ECOKI SPECIFICITY PROTEIN"/>
    <property type="match status" value="1"/>
</dbReference>
<feature type="coiled-coil region" evidence="4">
    <location>
        <begin position="155"/>
        <end position="186"/>
    </location>
</feature>
<dbReference type="EMBL" id="UHFN01000007">
    <property type="protein sequence ID" value="SUN61699.1"/>
    <property type="molecule type" value="Genomic_DNA"/>
</dbReference>
<evidence type="ECO:0000256" key="4">
    <source>
        <dbReference type="SAM" id="Coils"/>
    </source>
</evidence>
<evidence type="ECO:0000259" key="5">
    <source>
        <dbReference type="Pfam" id="PF01420"/>
    </source>
</evidence>
<feature type="domain" description="Type I restriction modification DNA specificity" evidence="5">
    <location>
        <begin position="8"/>
        <end position="144"/>
    </location>
</feature>
<dbReference type="GO" id="GO:0003677">
    <property type="term" value="F:DNA binding"/>
    <property type="evidence" value="ECO:0007669"/>
    <property type="project" value="UniProtKB-KW"/>
</dbReference>
<keyword evidence="4" id="KW-0175">Coiled coil</keyword>
<keyword evidence="7" id="KW-1185">Reference proteome</keyword>
<dbReference type="InterPro" id="IPR044946">
    <property type="entry name" value="Restrct_endonuc_typeI_TRD_sf"/>
</dbReference>
<reference evidence="6 7" key="1">
    <citation type="submission" date="2018-06" db="EMBL/GenBank/DDBJ databases">
        <authorList>
            <consortium name="Pathogen Informatics"/>
            <person name="Doyle S."/>
        </authorList>
    </citation>
    <scope>NUCLEOTIDE SEQUENCE [LARGE SCALE GENOMIC DNA]</scope>
    <source>
        <strain evidence="6 7">NCTC12224</strain>
    </source>
</reference>
<proteinExistence type="inferred from homology"/>